<dbReference type="Proteomes" id="UP001174909">
    <property type="component" value="Unassembled WGS sequence"/>
</dbReference>
<sequence>MPLVSNTQRQMAESRTKDSKGNTYVLLETASVTTAESAFPQVSTTEKKELEHEGGVGQETSGDKPPAQGNGGEMTGSKSGRRTSGGGHLTSSLPAESEKCAPVTSGSVSGGGGVSTRTATELASRKDSRHQNTNKSKLVQRVLPTRSQSSRAAVKPATAVVAPEQRQMEREVQQLLKSMLKQQQQQQQQQQKDPESPQTTTNNTDSKDTPLPPSSAQLPESLLQCSPQELNHLASYICHTIKDTLQSSLVEQALTAQQKKSMTAGRETETTTASMPSEDPVSDRTLSAGAADGSESPRHSGGSGVGSGAERCLVGREPEERVQRRRHKRQRRERPVSSPGVYCDDELHTNVGDPQTSQSGVTGGVGSPQSPSHELQSQTHSNEESYYHRCAGEQSPDTNTCRACKQHSRKFRSPNADEPLHRAEQRRKRTGRSKDVPVDVSLDDNCPGVNLIRRRYTHRHVVCDNCLQSIGKDAVCGRQSRRPRQKQQSTVSSEVPCGNELKLSSHNNRQEVQGVGEGSGFITLYQLRTVAQILQESTGCVDDNVTQHEREHQKPTGPPKSQSFRHERRQHNQFRVNKSKRKSVVFDDCLSVAQSSELEHDVVGPSSPEQRLSHLKELAYPTKSRSGRDSPATDMAVIDLSVDSPRMLRPLDPRLKEAATIAIHAEDSPNKITHLHHHYHHIIHHGEP</sequence>
<dbReference type="EMBL" id="CASHTH010001023">
    <property type="protein sequence ID" value="CAI8010226.1"/>
    <property type="molecule type" value="Genomic_DNA"/>
</dbReference>
<feature type="region of interest" description="Disordered" evidence="1">
    <location>
        <begin position="1"/>
        <end position="219"/>
    </location>
</feature>
<proteinExistence type="predicted"/>
<feature type="region of interest" description="Disordered" evidence="1">
    <location>
        <begin position="545"/>
        <end position="578"/>
    </location>
</feature>
<feature type="compositionally biased region" description="Basic and acidic residues" evidence="1">
    <location>
        <begin position="45"/>
        <end position="54"/>
    </location>
</feature>
<feature type="compositionally biased region" description="Low complexity" evidence="1">
    <location>
        <begin position="173"/>
        <end position="191"/>
    </location>
</feature>
<feature type="compositionally biased region" description="Basic residues" evidence="1">
    <location>
        <begin position="323"/>
        <end position="332"/>
    </location>
</feature>
<gene>
    <name evidence="2" type="ORF">GBAR_LOCUS6754</name>
</gene>
<evidence type="ECO:0000313" key="3">
    <source>
        <dbReference type="Proteomes" id="UP001174909"/>
    </source>
</evidence>
<dbReference type="AlphaFoldDB" id="A0AA35WAM8"/>
<feature type="region of interest" description="Disordered" evidence="1">
    <location>
        <begin position="476"/>
        <end position="505"/>
    </location>
</feature>
<accession>A0AA35WAM8</accession>
<feature type="compositionally biased region" description="Basic residues" evidence="1">
    <location>
        <begin position="566"/>
        <end position="578"/>
    </location>
</feature>
<name>A0AA35WAM8_GEOBA</name>
<evidence type="ECO:0000313" key="2">
    <source>
        <dbReference type="EMBL" id="CAI8010226.1"/>
    </source>
</evidence>
<evidence type="ECO:0000256" key="1">
    <source>
        <dbReference type="SAM" id="MobiDB-lite"/>
    </source>
</evidence>
<reference evidence="2" key="1">
    <citation type="submission" date="2023-03" db="EMBL/GenBank/DDBJ databases">
        <authorList>
            <person name="Steffen K."/>
            <person name="Cardenas P."/>
        </authorList>
    </citation>
    <scope>NUCLEOTIDE SEQUENCE</scope>
</reference>
<comment type="caution">
    <text evidence="2">The sequence shown here is derived from an EMBL/GenBank/DDBJ whole genome shotgun (WGS) entry which is preliminary data.</text>
</comment>
<organism evidence="2 3">
    <name type="scientific">Geodia barretti</name>
    <name type="common">Barrett's horny sponge</name>
    <dbReference type="NCBI Taxonomy" id="519541"/>
    <lineage>
        <taxon>Eukaryota</taxon>
        <taxon>Metazoa</taxon>
        <taxon>Porifera</taxon>
        <taxon>Demospongiae</taxon>
        <taxon>Heteroscleromorpha</taxon>
        <taxon>Tetractinellida</taxon>
        <taxon>Astrophorina</taxon>
        <taxon>Geodiidae</taxon>
        <taxon>Geodia</taxon>
    </lineage>
</organism>
<feature type="compositionally biased region" description="Basic and acidic residues" evidence="1">
    <location>
        <begin position="545"/>
        <end position="554"/>
    </location>
</feature>
<feature type="compositionally biased region" description="Polar residues" evidence="1">
    <location>
        <begin position="1"/>
        <end position="11"/>
    </location>
</feature>
<feature type="compositionally biased region" description="Low complexity" evidence="1">
    <location>
        <begin position="152"/>
        <end position="163"/>
    </location>
</feature>
<feature type="compositionally biased region" description="Polar residues" evidence="1">
    <location>
        <begin position="30"/>
        <end position="44"/>
    </location>
</feature>
<feature type="compositionally biased region" description="Basic and acidic residues" evidence="1">
    <location>
        <begin position="381"/>
        <end position="391"/>
    </location>
</feature>
<feature type="compositionally biased region" description="Basic and acidic residues" evidence="1">
    <location>
        <begin position="313"/>
        <end position="322"/>
    </location>
</feature>
<keyword evidence="3" id="KW-1185">Reference proteome</keyword>
<feature type="region of interest" description="Disordered" evidence="1">
    <location>
        <begin position="257"/>
        <end position="437"/>
    </location>
</feature>
<protein>
    <submittedName>
        <fullName evidence="2">Uncharacterized protein</fullName>
    </submittedName>
</protein>